<gene>
    <name evidence="2" type="ORF">OE88DRAFT_774460</name>
</gene>
<feature type="signal peptide" evidence="1">
    <location>
        <begin position="1"/>
        <end position="26"/>
    </location>
</feature>
<evidence type="ECO:0000313" key="3">
    <source>
        <dbReference type="Proteomes" id="UP000305948"/>
    </source>
</evidence>
<name>A0A5C3N1I3_9AGAM</name>
<evidence type="ECO:0000313" key="2">
    <source>
        <dbReference type="EMBL" id="TFK47581.1"/>
    </source>
</evidence>
<reference evidence="2 3" key="1">
    <citation type="journal article" date="2019" name="Nat. Ecol. Evol.">
        <title>Megaphylogeny resolves global patterns of mushroom evolution.</title>
        <authorList>
            <person name="Varga T."/>
            <person name="Krizsan K."/>
            <person name="Foldi C."/>
            <person name="Dima B."/>
            <person name="Sanchez-Garcia M."/>
            <person name="Sanchez-Ramirez S."/>
            <person name="Szollosi G.J."/>
            <person name="Szarkandi J.G."/>
            <person name="Papp V."/>
            <person name="Albert L."/>
            <person name="Andreopoulos W."/>
            <person name="Angelini C."/>
            <person name="Antonin V."/>
            <person name="Barry K.W."/>
            <person name="Bougher N.L."/>
            <person name="Buchanan P."/>
            <person name="Buyck B."/>
            <person name="Bense V."/>
            <person name="Catcheside P."/>
            <person name="Chovatia M."/>
            <person name="Cooper J."/>
            <person name="Damon W."/>
            <person name="Desjardin D."/>
            <person name="Finy P."/>
            <person name="Geml J."/>
            <person name="Haridas S."/>
            <person name="Hughes K."/>
            <person name="Justo A."/>
            <person name="Karasinski D."/>
            <person name="Kautmanova I."/>
            <person name="Kiss B."/>
            <person name="Kocsube S."/>
            <person name="Kotiranta H."/>
            <person name="LaButti K.M."/>
            <person name="Lechner B.E."/>
            <person name="Liimatainen K."/>
            <person name="Lipzen A."/>
            <person name="Lukacs Z."/>
            <person name="Mihaltcheva S."/>
            <person name="Morgado L.N."/>
            <person name="Niskanen T."/>
            <person name="Noordeloos M.E."/>
            <person name="Ohm R.A."/>
            <person name="Ortiz-Santana B."/>
            <person name="Ovrebo C."/>
            <person name="Racz N."/>
            <person name="Riley R."/>
            <person name="Savchenko A."/>
            <person name="Shiryaev A."/>
            <person name="Soop K."/>
            <person name="Spirin V."/>
            <person name="Szebenyi C."/>
            <person name="Tomsovsky M."/>
            <person name="Tulloss R.E."/>
            <person name="Uehling J."/>
            <person name="Grigoriev I.V."/>
            <person name="Vagvolgyi C."/>
            <person name="Papp T."/>
            <person name="Martin F.M."/>
            <person name="Miettinen O."/>
            <person name="Hibbett D.S."/>
            <person name="Nagy L.G."/>
        </authorList>
    </citation>
    <scope>NUCLEOTIDE SEQUENCE [LARGE SCALE GENOMIC DNA]</scope>
    <source>
        <strain evidence="2 3">OMC1185</strain>
    </source>
</reference>
<protein>
    <submittedName>
        <fullName evidence="2">Uncharacterized protein</fullName>
    </submittedName>
</protein>
<evidence type="ECO:0000256" key="1">
    <source>
        <dbReference type="SAM" id="SignalP"/>
    </source>
</evidence>
<dbReference type="Proteomes" id="UP000305948">
    <property type="component" value="Unassembled WGS sequence"/>
</dbReference>
<accession>A0A5C3N1I3</accession>
<proteinExistence type="predicted"/>
<keyword evidence="1" id="KW-0732">Signal</keyword>
<dbReference type="AlphaFoldDB" id="A0A5C3N1I3"/>
<sequence>MAIAYHCMRPLCWFPVLLSEFLDTCALTSSTELGLCSRVPCLFCGSYLLGLLSHNIMAYTYRRLISVLSRNSAEMLRLVFVLGSSIADELGTSTTCFPPCDCCSLGRTVVRSLPAVAKSGHARYVSCGLRRWMQPAFITVSCIIHRPEIVAYVVAGFSPTCFLRHHQPSHLYVLGSMRCLFCSDNRMLETRVVHFLPALASSDYASTGRNCGLLLPTCFLLCHQSRPTPSVLIGIPWLYWFRIAARWKLLSCVPAGGGQR</sequence>
<keyword evidence="3" id="KW-1185">Reference proteome</keyword>
<organism evidence="2 3">
    <name type="scientific">Heliocybe sulcata</name>
    <dbReference type="NCBI Taxonomy" id="5364"/>
    <lineage>
        <taxon>Eukaryota</taxon>
        <taxon>Fungi</taxon>
        <taxon>Dikarya</taxon>
        <taxon>Basidiomycota</taxon>
        <taxon>Agaricomycotina</taxon>
        <taxon>Agaricomycetes</taxon>
        <taxon>Gloeophyllales</taxon>
        <taxon>Gloeophyllaceae</taxon>
        <taxon>Heliocybe</taxon>
    </lineage>
</organism>
<feature type="chain" id="PRO_5023065785" evidence="1">
    <location>
        <begin position="27"/>
        <end position="260"/>
    </location>
</feature>
<dbReference type="EMBL" id="ML213523">
    <property type="protein sequence ID" value="TFK47581.1"/>
    <property type="molecule type" value="Genomic_DNA"/>
</dbReference>